<dbReference type="OrthoDB" id="9798934at2"/>
<dbReference type="InterPro" id="IPR000843">
    <property type="entry name" value="HTH_LacI"/>
</dbReference>
<dbReference type="PRINTS" id="PR00036">
    <property type="entry name" value="HTHLACI"/>
</dbReference>
<dbReference type="GO" id="GO:0003700">
    <property type="term" value="F:DNA-binding transcription factor activity"/>
    <property type="evidence" value="ECO:0007669"/>
    <property type="project" value="TreeGrafter"/>
</dbReference>
<evidence type="ECO:0000256" key="3">
    <source>
        <dbReference type="ARBA" id="ARBA00023163"/>
    </source>
</evidence>
<dbReference type="SMART" id="SM00354">
    <property type="entry name" value="HTH_LACI"/>
    <property type="match status" value="1"/>
</dbReference>
<dbReference type="SUPFAM" id="SSF47413">
    <property type="entry name" value="lambda repressor-like DNA-binding domains"/>
    <property type="match status" value="1"/>
</dbReference>
<reference evidence="5 6" key="1">
    <citation type="submission" date="2018-08" db="EMBL/GenBank/DDBJ databases">
        <title>Meiothermus granaticius genome AF-68 sequencing project.</title>
        <authorList>
            <person name="Da Costa M.S."/>
            <person name="Albuquerque L."/>
            <person name="Raposo P."/>
            <person name="Froufe H.J.C."/>
            <person name="Barroso C.S."/>
            <person name="Egas C."/>
        </authorList>
    </citation>
    <scope>NUCLEOTIDE SEQUENCE [LARGE SCALE GENOMIC DNA]</scope>
    <source>
        <strain evidence="5 6">AF-68</strain>
    </source>
</reference>
<dbReference type="GO" id="GO:0000976">
    <property type="term" value="F:transcription cis-regulatory region binding"/>
    <property type="evidence" value="ECO:0007669"/>
    <property type="project" value="TreeGrafter"/>
</dbReference>
<dbReference type="SUPFAM" id="SSF53822">
    <property type="entry name" value="Periplasmic binding protein-like I"/>
    <property type="match status" value="1"/>
</dbReference>
<keyword evidence="1" id="KW-0805">Transcription regulation</keyword>
<evidence type="ECO:0000259" key="4">
    <source>
        <dbReference type="PROSITE" id="PS50932"/>
    </source>
</evidence>
<dbReference type="InterPro" id="IPR046335">
    <property type="entry name" value="LacI/GalR-like_sensor"/>
</dbReference>
<dbReference type="Gene3D" id="1.10.260.40">
    <property type="entry name" value="lambda repressor-like DNA-binding domains"/>
    <property type="match status" value="1"/>
</dbReference>
<dbReference type="PANTHER" id="PTHR30146">
    <property type="entry name" value="LACI-RELATED TRANSCRIPTIONAL REPRESSOR"/>
    <property type="match status" value="1"/>
</dbReference>
<dbReference type="CDD" id="cd01392">
    <property type="entry name" value="HTH_LacI"/>
    <property type="match status" value="1"/>
</dbReference>
<keyword evidence="3" id="KW-0804">Transcription</keyword>
<comment type="caution">
    <text evidence="5">The sequence shown here is derived from an EMBL/GenBank/DDBJ whole genome shotgun (WGS) entry which is preliminary data.</text>
</comment>
<dbReference type="AlphaFoldDB" id="A0A399F5I3"/>
<dbReference type="Pfam" id="PF13377">
    <property type="entry name" value="Peripla_BP_3"/>
    <property type="match status" value="1"/>
</dbReference>
<dbReference type="Pfam" id="PF00356">
    <property type="entry name" value="LacI"/>
    <property type="match status" value="1"/>
</dbReference>
<evidence type="ECO:0000313" key="5">
    <source>
        <dbReference type="EMBL" id="RIH91488.1"/>
    </source>
</evidence>
<dbReference type="EMBL" id="QWLB01000041">
    <property type="protein sequence ID" value="RIH91488.1"/>
    <property type="molecule type" value="Genomic_DNA"/>
</dbReference>
<dbReference type="Gene3D" id="3.40.50.2300">
    <property type="match status" value="2"/>
</dbReference>
<dbReference type="RefSeq" id="WP_119358063.1">
    <property type="nucleotide sequence ID" value="NZ_BJXM01000025.1"/>
</dbReference>
<sequence>MNERVSIQDVAELAGVAVSTVSRVLNNYPDVSEETRSKVEHAVQHLGYRPNNAARIFRTGRTQSVAVILPMIGTDFYNRLINGIDQALALHDYDAGLFPLLSPRRLERYRNPSAPPYHADGLILASLNPDRLFEGGKLPADLPAVLVDIAHPAYDSVTVDHVRGGYLAGKHLLERPAPTYVILVEERFDTPFASGVFRERLEGFQQALEEDSVSLPKEHIITVEFSWDGGRLAAKELLKRLDGPANIFATCDLLAQGLMDEFAHKGLPVGSEVRLVGYDDQPWAEAYGLSTVRQPIESMGGLAANLLLKRIKRPSSETVHRLLHPRLVIRDSTSRGR</sequence>
<gene>
    <name evidence="5" type="primary">degA_2</name>
    <name evidence="5" type="ORF">Mgrana_02611</name>
</gene>
<dbReference type="InterPro" id="IPR010982">
    <property type="entry name" value="Lambda_DNA-bd_dom_sf"/>
</dbReference>
<evidence type="ECO:0000256" key="1">
    <source>
        <dbReference type="ARBA" id="ARBA00023015"/>
    </source>
</evidence>
<feature type="domain" description="HTH lacI-type" evidence="4">
    <location>
        <begin position="5"/>
        <end position="59"/>
    </location>
</feature>
<proteinExistence type="predicted"/>
<accession>A0A399F5I3</accession>
<name>A0A399F5I3_9DEIN</name>
<keyword evidence="6" id="KW-1185">Reference proteome</keyword>
<dbReference type="Proteomes" id="UP000266178">
    <property type="component" value="Unassembled WGS sequence"/>
</dbReference>
<dbReference type="PANTHER" id="PTHR30146:SF120">
    <property type="entry name" value="ALANINE RACEMASE"/>
    <property type="match status" value="1"/>
</dbReference>
<dbReference type="InterPro" id="IPR028082">
    <property type="entry name" value="Peripla_BP_I"/>
</dbReference>
<organism evidence="5 6">
    <name type="scientific">Meiothermus granaticius NBRC 107808</name>
    <dbReference type="NCBI Taxonomy" id="1227551"/>
    <lineage>
        <taxon>Bacteria</taxon>
        <taxon>Thermotogati</taxon>
        <taxon>Deinococcota</taxon>
        <taxon>Deinococci</taxon>
        <taxon>Thermales</taxon>
        <taxon>Thermaceae</taxon>
        <taxon>Meiothermus</taxon>
    </lineage>
</organism>
<evidence type="ECO:0000256" key="2">
    <source>
        <dbReference type="ARBA" id="ARBA00023125"/>
    </source>
</evidence>
<evidence type="ECO:0000313" key="6">
    <source>
        <dbReference type="Proteomes" id="UP000266178"/>
    </source>
</evidence>
<dbReference type="PROSITE" id="PS50932">
    <property type="entry name" value="HTH_LACI_2"/>
    <property type="match status" value="1"/>
</dbReference>
<protein>
    <submittedName>
        <fullName evidence="5">HTH-type transcriptional regulator DegA</fullName>
    </submittedName>
</protein>
<keyword evidence="2" id="KW-0238">DNA-binding</keyword>